<reference evidence="2" key="1">
    <citation type="submission" date="2016-10" db="EMBL/GenBank/DDBJ databases">
        <authorList>
            <person name="Varghese N."/>
            <person name="Submissions S."/>
        </authorList>
    </citation>
    <scope>NUCLEOTIDE SEQUENCE [LARGE SCALE GENOMIC DNA]</scope>
    <source>
        <strain evidence="2">DSM 18579</strain>
    </source>
</reference>
<evidence type="ECO:0000313" key="1">
    <source>
        <dbReference type="EMBL" id="SET57504.1"/>
    </source>
</evidence>
<dbReference type="EMBL" id="FOHV01000041">
    <property type="protein sequence ID" value="SET57504.1"/>
    <property type="molecule type" value="Genomic_DNA"/>
</dbReference>
<dbReference type="STRING" id="1123402.SAMN02583745_02770"/>
<organism evidence="1 2">
    <name type="scientific">Thorsellia anophelis DSM 18579</name>
    <dbReference type="NCBI Taxonomy" id="1123402"/>
    <lineage>
        <taxon>Bacteria</taxon>
        <taxon>Pseudomonadati</taxon>
        <taxon>Pseudomonadota</taxon>
        <taxon>Gammaproteobacteria</taxon>
        <taxon>Enterobacterales</taxon>
        <taxon>Thorselliaceae</taxon>
        <taxon>Thorsellia</taxon>
    </lineage>
</organism>
<dbReference type="AlphaFoldDB" id="A0A1I0FHP2"/>
<gene>
    <name evidence="1" type="ORF">SAMN02583745_02770</name>
</gene>
<keyword evidence="2" id="KW-1185">Reference proteome</keyword>
<accession>A0A1I0FHP2</accession>
<proteinExistence type="predicted"/>
<sequence>MTMPTLFSSSWWVTFSLKPNQMAEWATDQEFRKVISSPEPNYDRGKEFFVTVRMARKQGDPTLYLVDRYADYHIGRLDMGLRVKIEQTKTGRSYDTDFP</sequence>
<dbReference type="Proteomes" id="UP000242642">
    <property type="component" value="Unassembled WGS sequence"/>
</dbReference>
<name>A0A1I0FHP2_9GAMM</name>
<evidence type="ECO:0000313" key="2">
    <source>
        <dbReference type="Proteomes" id="UP000242642"/>
    </source>
</evidence>
<protein>
    <submittedName>
        <fullName evidence="1">Uncharacterized protein</fullName>
    </submittedName>
</protein>